<proteinExistence type="predicted"/>
<dbReference type="AlphaFoldDB" id="A0A0A2MIG4"/>
<evidence type="ECO:0000259" key="2">
    <source>
        <dbReference type="PROSITE" id="PS50110"/>
    </source>
</evidence>
<accession>A0A0A2MIG4</accession>
<dbReference type="Gene3D" id="3.40.50.2300">
    <property type="match status" value="1"/>
</dbReference>
<dbReference type="InterPro" id="IPR052048">
    <property type="entry name" value="ST_Response_Regulator"/>
</dbReference>
<evidence type="ECO:0000313" key="3">
    <source>
        <dbReference type="EMBL" id="KGO91233.1"/>
    </source>
</evidence>
<reference evidence="3 4" key="1">
    <citation type="submission" date="2013-09" db="EMBL/GenBank/DDBJ databases">
        <authorList>
            <person name="Zeng Z."/>
            <person name="Chen C."/>
        </authorList>
    </citation>
    <scope>NUCLEOTIDE SEQUENCE [LARGE SCALE GENOMIC DNA]</scope>
    <source>
        <strain evidence="3 4">WB 4.1-42</strain>
    </source>
</reference>
<dbReference type="InterPro" id="IPR001789">
    <property type="entry name" value="Sig_transdc_resp-reg_receiver"/>
</dbReference>
<name>A0A0A2MIG4_9FLAO</name>
<dbReference type="OrthoDB" id="673128at2"/>
<dbReference type="Pfam" id="PF00072">
    <property type="entry name" value="Response_reg"/>
    <property type="match status" value="1"/>
</dbReference>
<keyword evidence="4" id="KW-1185">Reference proteome</keyword>
<organism evidence="3 4">
    <name type="scientific">Flavobacterium subsaxonicum WB 4.1-42 = DSM 21790</name>
    <dbReference type="NCBI Taxonomy" id="1121898"/>
    <lineage>
        <taxon>Bacteria</taxon>
        <taxon>Pseudomonadati</taxon>
        <taxon>Bacteroidota</taxon>
        <taxon>Flavobacteriia</taxon>
        <taxon>Flavobacteriales</taxon>
        <taxon>Flavobacteriaceae</taxon>
        <taxon>Flavobacterium</taxon>
    </lineage>
</organism>
<feature type="domain" description="Response regulatory" evidence="2">
    <location>
        <begin position="6"/>
        <end position="128"/>
    </location>
</feature>
<comment type="caution">
    <text evidence="3">The sequence shown here is derived from an EMBL/GenBank/DDBJ whole genome shotgun (WGS) entry which is preliminary data.</text>
</comment>
<gene>
    <name evidence="3" type="ORF">Q766_18935</name>
</gene>
<dbReference type="SMART" id="SM00448">
    <property type="entry name" value="REC"/>
    <property type="match status" value="1"/>
</dbReference>
<dbReference type="InterPro" id="IPR011006">
    <property type="entry name" value="CheY-like_superfamily"/>
</dbReference>
<dbReference type="PROSITE" id="PS50110">
    <property type="entry name" value="RESPONSE_REGULATORY"/>
    <property type="match status" value="1"/>
</dbReference>
<evidence type="ECO:0000256" key="1">
    <source>
        <dbReference type="PROSITE-ProRule" id="PRU00169"/>
    </source>
</evidence>
<dbReference type="GO" id="GO:0000160">
    <property type="term" value="P:phosphorelay signal transduction system"/>
    <property type="evidence" value="ECO:0007669"/>
    <property type="project" value="InterPro"/>
</dbReference>
<dbReference type="Proteomes" id="UP000030111">
    <property type="component" value="Unassembled WGS sequence"/>
</dbReference>
<dbReference type="EMBL" id="JRLY01000022">
    <property type="protein sequence ID" value="KGO91233.1"/>
    <property type="molecule type" value="Genomic_DNA"/>
</dbReference>
<feature type="modified residue" description="4-aspartylphosphate" evidence="1">
    <location>
        <position position="59"/>
    </location>
</feature>
<dbReference type="RefSeq" id="WP_026993187.1">
    <property type="nucleotide sequence ID" value="NZ_JRLY01000022.1"/>
</dbReference>
<protein>
    <submittedName>
        <fullName evidence="3">Chemotaxis protein CheY</fullName>
    </submittedName>
</protein>
<dbReference type="SUPFAM" id="SSF52172">
    <property type="entry name" value="CheY-like"/>
    <property type="match status" value="1"/>
</dbReference>
<dbReference type="PANTHER" id="PTHR43228:SF1">
    <property type="entry name" value="TWO-COMPONENT RESPONSE REGULATOR ARR22"/>
    <property type="match status" value="1"/>
</dbReference>
<sequence>MKLVNCIMLVDDNKIDNFFHERVIKKYDPQIKTVAKTMAEDALGYLSSEVNIPDIIILDINMPGMDGWEFIDHYKTLDASLQNSLIVVMLSTGQPDDFALAKTQGILHDFKSKPLTIKALEEIIAKYQSN</sequence>
<keyword evidence="1" id="KW-0597">Phosphoprotein</keyword>
<evidence type="ECO:0000313" key="4">
    <source>
        <dbReference type="Proteomes" id="UP000030111"/>
    </source>
</evidence>
<dbReference type="PANTHER" id="PTHR43228">
    <property type="entry name" value="TWO-COMPONENT RESPONSE REGULATOR"/>
    <property type="match status" value="1"/>
</dbReference>
<dbReference type="STRING" id="1121898.GCA_000422725_03078"/>
<dbReference type="eggNOG" id="COG3706">
    <property type="taxonomic scope" value="Bacteria"/>
</dbReference>